<feature type="domain" description="Peptidoglycan binding-like" evidence="2">
    <location>
        <begin position="126"/>
        <end position="178"/>
    </location>
</feature>
<protein>
    <submittedName>
        <fullName evidence="3">Peptidoglycan-binding protein</fullName>
    </submittedName>
</protein>
<proteinExistence type="predicted"/>
<dbReference type="Pfam" id="PF01471">
    <property type="entry name" value="PG_binding_1"/>
    <property type="match status" value="2"/>
</dbReference>
<dbReference type="RefSeq" id="WP_248254124.1">
    <property type="nucleotide sequence ID" value="NZ_JAIWJX010000002.1"/>
</dbReference>
<keyword evidence="4" id="KW-1185">Reference proteome</keyword>
<reference evidence="3" key="1">
    <citation type="submission" date="2021-09" db="EMBL/GenBank/DDBJ databases">
        <title>Genome analysis of Fictibacillus sp. KIGAM418 isolated from marine sediment.</title>
        <authorList>
            <person name="Seo M.-J."/>
            <person name="Cho E.-S."/>
            <person name="Hwang C.Y."/>
        </authorList>
    </citation>
    <scope>NUCLEOTIDE SEQUENCE</scope>
    <source>
        <strain evidence="3">KIGAM418</strain>
    </source>
</reference>
<gene>
    <name evidence="3" type="ORF">LCY76_20180</name>
</gene>
<accession>A0A9X1XDJ6</accession>
<dbReference type="AlphaFoldDB" id="A0A9X1XDJ6"/>
<evidence type="ECO:0000259" key="2">
    <source>
        <dbReference type="Pfam" id="PF01471"/>
    </source>
</evidence>
<dbReference type="EMBL" id="JAIWJX010000002">
    <property type="protein sequence ID" value="MCK6258892.1"/>
    <property type="molecule type" value="Genomic_DNA"/>
</dbReference>
<comment type="caution">
    <text evidence="3">The sequence shown here is derived from an EMBL/GenBank/DDBJ whole genome shotgun (WGS) entry which is preliminary data.</text>
</comment>
<feature type="chain" id="PRO_5040999087" evidence="1">
    <location>
        <begin position="28"/>
        <end position="187"/>
    </location>
</feature>
<name>A0A9X1XDJ6_9BACL</name>
<dbReference type="Proteomes" id="UP001139011">
    <property type="component" value="Unassembled WGS sequence"/>
</dbReference>
<dbReference type="InterPro" id="IPR036365">
    <property type="entry name" value="PGBD-like_sf"/>
</dbReference>
<evidence type="ECO:0000313" key="3">
    <source>
        <dbReference type="EMBL" id="MCK6258892.1"/>
    </source>
</evidence>
<feature type="domain" description="Peptidoglycan binding-like" evidence="2">
    <location>
        <begin position="49"/>
        <end position="106"/>
    </location>
</feature>
<keyword evidence="1" id="KW-0732">Signal</keyword>
<feature type="signal peptide" evidence="1">
    <location>
        <begin position="1"/>
        <end position="27"/>
    </location>
</feature>
<dbReference type="InterPro" id="IPR002477">
    <property type="entry name" value="Peptidoglycan-bd-like"/>
</dbReference>
<evidence type="ECO:0000313" key="4">
    <source>
        <dbReference type="Proteomes" id="UP001139011"/>
    </source>
</evidence>
<evidence type="ECO:0000256" key="1">
    <source>
        <dbReference type="SAM" id="SignalP"/>
    </source>
</evidence>
<dbReference type="SUPFAM" id="SSF47090">
    <property type="entry name" value="PGBD-like"/>
    <property type="match status" value="2"/>
</dbReference>
<organism evidence="3 4">
    <name type="scientific">Fictibacillus marinisediminis</name>
    <dbReference type="NCBI Taxonomy" id="2878389"/>
    <lineage>
        <taxon>Bacteria</taxon>
        <taxon>Bacillati</taxon>
        <taxon>Bacillota</taxon>
        <taxon>Bacilli</taxon>
        <taxon>Bacillales</taxon>
        <taxon>Fictibacillaceae</taxon>
        <taxon>Fictibacillus</taxon>
    </lineage>
</organism>
<dbReference type="InterPro" id="IPR036366">
    <property type="entry name" value="PGBDSf"/>
</dbReference>
<sequence>MKPWKKVTASVLTASALLMGAPSIAGAQEKPDYSIFQLPKSGVLKAGDRGENVKVLQWALNKVVDAGLKTDGIYGSKTKNAVIKFQKSTKNLAADGIYGKKTHAALSEKVNSFGFPEMVLKEGSKGEAVRILQKALNEIGSALTVDGIYGPKTKAAVLTFQKKYPEVKDTGVFDADTRILLDKVLHD</sequence>
<dbReference type="Gene3D" id="1.10.101.10">
    <property type="entry name" value="PGBD-like superfamily/PGBD"/>
    <property type="match status" value="2"/>
</dbReference>